<dbReference type="Pfam" id="PF17849">
    <property type="entry name" value="OB_Dis3"/>
    <property type="match status" value="1"/>
</dbReference>
<dbReference type="InterPro" id="IPR001900">
    <property type="entry name" value="RNase_II/R"/>
</dbReference>
<dbReference type="SMART" id="SM00955">
    <property type="entry name" value="RNB"/>
    <property type="match status" value="1"/>
</dbReference>
<protein>
    <submittedName>
        <fullName evidence="2">17185_t:CDS:1</fullName>
    </submittedName>
</protein>
<dbReference type="GO" id="GO:0003723">
    <property type="term" value="F:RNA binding"/>
    <property type="evidence" value="ECO:0007669"/>
    <property type="project" value="InterPro"/>
</dbReference>
<dbReference type="SUPFAM" id="SSF50249">
    <property type="entry name" value="Nucleic acid-binding proteins"/>
    <property type="match status" value="1"/>
</dbReference>
<dbReference type="AlphaFoldDB" id="A0A9N9JLW9"/>
<dbReference type="PANTHER" id="PTHR23355">
    <property type="entry name" value="RIBONUCLEASE"/>
    <property type="match status" value="1"/>
</dbReference>
<dbReference type="InterPro" id="IPR050180">
    <property type="entry name" value="RNR_Ribonuclease"/>
</dbReference>
<organism evidence="2 3">
    <name type="scientific">Acaulospora morrowiae</name>
    <dbReference type="NCBI Taxonomy" id="94023"/>
    <lineage>
        <taxon>Eukaryota</taxon>
        <taxon>Fungi</taxon>
        <taxon>Fungi incertae sedis</taxon>
        <taxon>Mucoromycota</taxon>
        <taxon>Glomeromycotina</taxon>
        <taxon>Glomeromycetes</taxon>
        <taxon>Diversisporales</taxon>
        <taxon>Acaulosporaceae</taxon>
        <taxon>Acaulospora</taxon>
    </lineage>
</organism>
<sequence>ACIKRWPITSLHPFGTLVNQLGEIGNVEVETEALLKDNNVSSEEFSENITKCLPVIPWTIPEKEIETRRDLRSTRIFTIDPNTAKDIDDAVSCTRLPDGNYEIGVHIADVSYFVKPNTALDRDARKRATTVYLVQKVVPMLPGLLSEELCSLNPGVDRLAFSVIWKMTPEGKNMETWFGRTIIRSCTKLSYEQ</sequence>
<dbReference type="Gene3D" id="2.40.50.700">
    <property type="match status" value="1"/>
</dbReference>
<feature type="non-terminal residue" evidence="2">
    <location>
        <position position="193"/>
    </location>
</feature>
<feature type="domain" description="RNB" evidence="1">
    <location>
        <begin position="68"/>
        <end position="193"/>
    </location>
</feature>
<evidence type="ECO:0000313" key="3">
    <source>
        <dbReference type="Proteomes" id="UP000789342"/>
    </source>
</evidence>
<evidence type="ECO:0000259" key="1">
    <source>
        <dbReference type="SMART" id="SM00955"/>
    </source>
</evidence>
<feature type="non-terminal residue" evidence="2">
    <location>
        <position position="1"/>
    </location>
</feature>
<comment type="caution">
    <text evidence="2">The sequence shown here is derived from an EMBL/GenBank/DDBJ whole genome shotgun (WGS) entry which is preliminary data.</text>
</comment>
<dbReference type="EMBL" id="CAJVPV010055883">
    <property type="protein sequence ID" value="CAG8785044.1"/>
    <property type="molecule type" value="Genomic_DNA"/>
</dbReference>
<accession>A0A9N9JLW9</accession>
<dbReference type="GO" id="GO:0000175">
    <property type="term" value="F:3'-5'-RNA exonuclease activity"/>
    <property type="evidence" value="ECO:0007669"/>
    <property type="project" value="TreeGrafter"/>
</dbReference>
<dbReference type="InterPro" id="IPR012340">
    <property type="entry name" value="NA-bd_OB-fold"/>
</dbReference>
<keyword evidence="3" id="KW-1185">Reference proteome</keyword>
<name>A0A9N9JLW9_9GLOM</name>
<dbReference type="Proteomes" id="UP000789342">
    <property type="component" value="Unassembled WGS sequence"/>
</dbReference>
<dbReference type="Pfam" id="PF00773">
    <property type="entry name" value="RNB"/>
    <property type="match status" value="1"/>
</dbReference>
<dbReference type="OrthoDB" id="372421at2759"/>
<evidence type="ECO:0000313" key="2">
    <source>
        <dbReference type="EMBL" id="CAG8785044.1"/>
    </source>
</evidence>
<dbReference type="PANTHER" id="PTHR23355:SF9">
    <property type="entry name" value="DIS3-LIKE EXONUCLEASE 2"/>
    <property type="match status" value="1"/>
</dbReference>
<dbReference type="GO" id="GO:0006402">
    <property type="term" value="P:mRNA catabolic process"/>
    <property type="evidence" value="ECO:0007669"/>
    <property type="project" value="TreeGrafter"/>
</dbReference>
<dbReference type="GO" id="GO:0000932">
    <property type="term" value="C:P-body"/>
    <property type="evidence" value="ECO:0007669"/>
    <property type="project" value="TreeGrafter"/>
</dbReference>
<reference evidence="2" key="1">
    <citation type="submission" date="2021-06" db="EMBL/GenBank/DDBJ databases">
        <authorList>
            <person name="Kallberg Y."/>
            <person name="Tangrot J."/>
            <person name="Rosling A."/>
        </authorList>
    </citation>
    <scope>NUCLEOTIDE SEQUENCE</scope>
    <source>
        <strain evidence="2">CL551</strain>
    </source>
</reference>
<gene>
    <name evidence="2" type="ORF">AMORRO_LOCUS17641</name>
</gene>
<dbReference type="InterPro" id="IPR041505">
    <property type="entry name" value="Dis3_CSD2"/>
</dbReference>
<proteinExistence type="predicted"/>